<proteinExistence type="predicted"/>
<organism evidence="1 2">
    <name type="scientific">Lepeophtheirus salmonis</name>
    <name type="common">Salmon louse</name>
    <name type="synonym">Caligus salmonis</name>
    <dbReference type="NCBI Taxonomy" id="72036"/>
    <lineage>
        <taxon>Eukaryota</taxon>
        <taxon>Metazoa</taxon>
        <taxon>Ecdysozoa</taxon>
        <taxon>Arthropoda</taxon>
        <taxon>Crustacea</taxon>
        <taxon>Multicrustacea</taxon>
        <taxon>Hexanauplia</taxon>
        <taxon>Copepoda</taxon>
        <taxon>Siphonostomatoida</taxon>
        <taxon>Caligidae</taxon>
        <taxon>Lepeophtheirus</taxon>
    </lineage>
</organism>
<name>A0A7R8GYS3_LEPSM</name>
<sequence>MTFIEDEEEKEFVTKQVTGDILDIIIGEENCSEFEFTFDTPYEIHVDFVISHLLDQFKKWDLNFQGLSYLSGFIGHKMKFLYPDLGKKTNYIYLNDHGLIPWIYHLSKGGLMVSSD</sequence>
<gene>
    <name evidence="1" type="ORF">LSAA_1287</name>
</gene>
<dbReference type="AlphaFoldDB" id="A0A7R8GYS3"/>
<dbReference type="EMBL" id="HG994580">
    <property type="protein sequence ID" value="CAF2752019.1"/>
    <property type="molecule type" value="Genomic_DNA"/>
</dbReference>
<protein>
    <submittedName>
        <fullName evidence="1">(salmon louse) hypothetical protein</fullName>
    </submittedName>
</protein>
<dbReference type="Proteomes" id="UP000675881">
    <property type="component" value="Chromosome 1"/>
</dbReference>
<reference evidence="1" key="1">
    <citation type="submission" date="2021-02" db="EMBL/GenBank/DDBJ databases">
        <authorList>
            <person name="Bekaert M."/>
        </authorList>
    </citation>
    <scope>NUCLEOTIDE SEQUENCE</scope>
    <source>
        <strain evidence="1">IoA-00</strain>
    </source>
</reference>
<evidence type="ECO:0000313" key="1">
    <source>
        <dbReference type="EMBL" id="CAF2752019.1"/>
    </source>
</evidence>
<accession>A0A7R8GYS3</accession>
<keyword evidence="2" id="KW-1185">Reference proteome</keyword>
<evidence type="ECO:0000313" key="2">
    <source>
        <dbReference type="Proteomes" id="UP000675881"/>
    </source>
</evidence>